<name>A0A8T4GTN3_9EURY</name>
<keyword evidence="1" id="KW-1133">Transmembrane helix</keyword>
<evidence type="ECO:0000313" key="3">
    <source>
        <dbReference type="Proteomes" id="UP000823736"/>
    </source>
</evidence>
<sequence>MFVEDEILESIKEDLRESDKDRTEEELKSKLDEYSHATPWLYFETLNLIVWGLMLLYIVYSYVTWINWSHDFWLSTIGFVNIMYVFGWVVDKIYAQKYKSHYPDED</sequence>
<protein>
    <recommendedName>
        <fullName evidence="4">2TM domain-containing protein</fullName>
    </recommendedName>
</protein>
<organism evidence="2 3">
    <name type="scientific">Halolamina salifodinae</name>
    <dbReference type="NCBI Taxonomy" id="1202767"/>
    <lineage>
        <taxon>Archaea</taxon>
        <taxon>Methanobacteriati</taxon>
        <taxon>Methanobacteriota</taxon>
        <taxon>Stenosarchaea group</taxon>
        <taxon>Halobacteria</taxon>
        <taxon>Halobacteriales</taxon>
        <taxon>Haloferacaceae</taxon>
    </lineage>
</organism>
<proteinExistence type="predicted"/>
<dbReference type="EMBL" id="JAGGLC010000001">
    <property type="protein sequence ID" value="MBP1986206.1"/>
    <property type="molecule type" value="Genomic_DNA"/>
</dbReference>
<reference evidence="2" key="1">
    <citation type="submission" date="2021-03" db="EMBL/GenBank/DDBJ databases">
        <title>Genomic Encyclopedia of Type Strains, Phase IV (KMG-IV): sequencing the most valuable type-strain genomes for metagenomic binning, comparative biology and taxonomic classification.</title>
        <authorList>
            <person name="Goeker M."/>
        </authorList>
    </citation>
    <scope>NUCLEOTIDE SEQUENCE</scope>
    <source>
        <strain evidence="2">DSM 26232</strain>
    </source>
</reference>
<dbReference type="Proteomes" id="UP000823736">
    <property type="component" value="Unassembled WGS sequence"/>
</dbReference>
<evidence type="ECO:0000313" key="2">
    <source>
        <dbReference type="EMBL" id="MBP1986206.1"/>
    </source>
</evidence>
<evidence type="ECO:0000256" key="1">
    <source>
        <dbReference type="SAM" id="Phobius"/>
    </source>
</evidence>
<dbReference type="AlphaFoldDB" id="A0A8T4GTN3"/>
<feature type="transmembrane region" description="Helical" evidence="1">
    <location>
        <begin position="72"/>
        <end position="90"/>
    </location>
</feature>
<keyword evidence="3" id="KW-1185">Reference proteome</keyword>
<dbReference type="RefSeq" id="WP_209490441.1">
    <property type="nucleotide sequence ID" value="NZ_JAGGLC010000001.1"/>
</dbReference>
<evidence type="ECO:0008006" key="4">
    <source>
        <dbReference type="Google" id="ProtNLM"/>
    </source>
</evidence>
<keyword evidence="1" id="KW-0812">Transmembrane</keyword>
<gene>
    <name evidence="2" type="ORF">J2753_000679</name>
</gene>
<accession>A0A8T4GTN3</accession>
<feature type="transmembrane region" description="Helical" evidence="1">
    <location>
        <begin position="40"/>
        <end position="60"/>
    </location>
</feature>
<keyword evidence="1" id="KW-0472">Membrane</keyword>
<comment type="caution">
    <text evidence="2">The sequence shown here is derived from an EMBL/GenBank/DDBJ whole genome shotgun (WGS) entry which is preliminary data.</text>
</comment>